<keyword evidence="1" id="KW-0472">Membrane</keyword>
<dbReference type="RefSeq" id="WP_128499578.1">
    <property type="nucleotide sequence ID" value="NZ_RZNC01000004.1"/>
</dbReference>
<proteinExistence type="predicted"/>
<comment type="caution">
    <text evidence="2">The sequence shown here is derived from an EMBL/GenBank/DDBJ whole genome shotgun (WGS) entry which is preliminary data.</text>
</comment>
<keyword evidence="1" id="KW-0812">Transmembrane</keyword>
<evidence type="ECO:0000313" key="2">
    <source>
        <dbReference type="EMBL" id="RWZ59691.1"/>
    </source>
</evidence>
<feature type="transmembrane region" description="Helical" evidence="1">
    <location>
        <begin position="75"/>
        <end position="95"/>
    </location>
</feature>
<gene>
    <name evidence="2" type="ORF">ELQ92_12815</name>
</gene>
<name>A0A3S3ZP39_9MICO</name>
<dbReference type="AlphaFoldDB" id="A0A3S3ZP39"/>
<evidence type="ECO:0000313" key="3">
    <source>
        <dbReference type="Proteomes" id="UP000288603"/>
    </source>
</evidence>
<organism evidence="2 3">
    <name type="scientific">Labedella populi</name>
    <dbReference type="NCBI Taxonomy" id="2498850"/>
    <lineage>
        <taxon>Bacteria</taxon>
        <taxon>Bacillati</taxon>
        <taxon>Actinomycetota</taxon>
        <taxon>Actinomycetes</taxon>
        <taxon>Micrococcales</taxon>
        <taxon>Microbacteriaceae</taxon>
        <taxon>Labedella</taxon>
    </lineage>
</organism>
<feature type="transmembrane region" description="Helical" evidence="1">
    <location>
        <begin position="144"/>
        <end position="169"/>
    </location>
</feature>
<sequence length="249" mass="27030">MTTATLDGITVPPRSRRIWRVMRLHLAAPSVFLGIPWIIVGMAFFVSVAIAVLIALNGGQATGQRYSWAVLSPQWYLVVVGVQAVGLTFPFALGFGVTRRDFWLGTAALFTLLSLVNAAAYTILLQVERATDHWWTGTHMFDSLWYGLGPWYHDFFSTFALQMFVFFIGAATTTLYMRWRVVGVIAASAVVVVLLLAAAVVVTAVDGWSALADLLATATIPGIFTVVLATALLCAVGGYLVIRKATPRS</sequence>
<dbReference type="Proteomes" id="UP000288603">
    <property type="component" value="Unassembled WGS sequence"/>
</dbReference>
<keyword evidence="1" id="KW-1133">Transmembrane helix</keyword>
<keyword evidence="3" id="KW-1185">Reference proteome</keyword>
<feature type="transmembrane region" description="Helical" evidence="1">
    <location>
        <begin position="222"/>
        <end position="242"/>
    </location>
</feature>
<accession>A0A3S3ZP39</accession>
<feature type="transmembrane region" description="Helical" evidence="1">
    <location>
        <begin position="102"/>
        <end position="124"/>
    </location>
</feature>
<protein>
    <submittedName>
        <fullName evidence="2">Uncharacterized protein</fullName>
    </submittedName>
</protein>
<reference evidence="2 3" key="1">
    <citation type="submission" date="2018-12" db="EMBL/GenBank/DDBJ databases">
        <authorList>
            <person name="Li F."/>
        </authorList>
    </citation>
    <scope>NUCLEOTIDE SEQUENCE [LARGE SCALE GENOMIC DNA]</scope>
    <source>
        <strain evidence="2 3">8H24J-4-2</strain>
    </source>
</reference>
<evidence type="ECO:0000256" key="1">
    <source>
        <dbReference type="SAM" id="Phobius"/>
    </source>
</evidence>
<dbReference type="EMBL" id="RZNC01000004">
    <property type="protein sequence ID" value="RWZ59691.1"/>
    <property type="molecule type" value="Genomic_DNA"/>
</dbReference>
<dbReference type="OrthoDB" id="3209791at2"/>
<feature type="transmembrane region" description="Helical" evidence="1">
    <location>
        <begin position="24"/>
        <end position="55"/>
    </location>
</feature>
<feature type="transmembrane region" description="Helical" evidence="1">
    <location>
        <begin position="181"/>
        <end position="202"/>
    </location>
</feature>